<protein>
    <recommendedName>
        <fullName evidence="2">Transcription activator GCR1-like domain-containing protein</fullName>
    </recommendedName>
</protein>
<evidence type="ECO:0000313" key="3">
    <source>
        <dbReference type="EMBL" id="CCC69983.1"/>
    </source>
</evidence>
<dbReference type="OrthoDB" id="428577at2759"/>
<dbReference type="GO" id="GO:0000981">
    <property type="term" value="F:DNA-binding transcription factor activity, RNA polymerase II-specific"/>
    <property type="evidence" value="ECO:0007669"/>
    <property type="project" value="TreeGrafter"/>
</dbReference>
<evidence type="ECO:0000256" key="1">
    <source>
        <dbReference type="SAM" id="MobiDB-lite"/>
    </source>
</evidence>
<dbReference type="GeneID" id="96903589"/>
<dbReference type="EMBL" id="HE576755">
    <property type="protein sequence ID" value="CCC69983.1"/>
    <property type="molecule type" value="Genomic_DNA"/>
</dbReference>
<name>G0VEJ2_NAUCA</name>
<dbReference type="PANTHER" id="PTHR37784:SF2">
    <property type="entry name" value="HIGH-OSMOLARITY-INDUCED TRANSCRIPTION PROTEIN 1"/>
    <property type="match status" value="1"/>
</dbReference>
<dbReference type="PANTHER" id="PTHR37784">
    <property type="entry name" value="PROTEIN MSN1"/>
    <property type="match status" value="1"/>
</dbReference>
<dbReference type="GO" id="GO:0060963">
    <property type="term" value="P:positive regulation of ribosomal protein gene transcription by RNA polymerase II"/>
    <property type="evidence" value="ECO:0007669"/>
    <property type="project" value="TreeGrafter"/>
</dbReference>
<feature type="region of interest" description="Disordered" evidence="1">
    <location>
        <begin position="194"/>
        <end position="238"/>
    </location>
</feature>
<feature type="domain" description="Transcription activator GCR1-like" evidence="2">
    <location>
        <begin position="618"/>
        <end position="695"/>
    </location>
</feature>
<evidence type="ECO:0000259" key="2">
    <source>
        <dbReference type="Pfam" id="PF12550"/>
    </source>
</evidence>
<dbReference type="OMA" id="KTIWEEY"/>
<dbReference type="Proteomes" id="UP000001640">
    <property type="component" value="Chromosome 4"/>
</dbReference>
<dbReference type="eggNOG" id="ENOG502QQ7G">
    <property type="taxonomic scope" value="Eukaryota"/>
</dbReference>
<dbReference type="Pfam" id="PF12550">
    <property type="entry name" value="GCR1_C"/>
    <property type="match status" value="1"/>
</dbReference>
<organism evidence="3 4">
    <name type="scientific">Naumovozyma castellii</name>
    <name type="common">Yeast</name>
    <name type="synonym">Saccharomyces castellii</name>
    <dbReference type="NCBI Taxonomy" id="27288"/>
    <lineage>
        <taxon>Eukaryota</taxon>
        <taxon>Fungi</taxon>
        <taxon>Dikarya</taxon>
        <taxon>Ascomycota</taxon>
        <taxon>Saccharomycotina</taxon>
        <taxon>Saccharomycetes</taxon>
        <taxon>Saccharomycetales</taxon>
        <taxon>Saccharomycetaceae</taxon>
        <taxon>Naumovozyma</taxon>
    </lineage>
</organism>
<feature type="compositionally biased region" description="Acidic residues" evidence="1">
    <location>
        <begin position="504"/>
        <end position="538"/>
    </location>
</feature>
<accession>G0VEJ2</accession>
<dbReference type="KEGG" id="ncs:NCAS_0D04020"/>
<reference evidence="3 4" key="1">
    <citation type="journal article" date="2011" name="Proc. Natl. Acad. Sci. U.S.A.">
        <title>Evolutionary erosion of yeast sex chromosomes by mating-type switching accidents.</title>
        <authorList>
            <person name="Gordon J.L."/>
            <person name="Armisen D."/>
            <person name="Proux-Wera E."/>
            <person name="Oheigeartaigh S.S."/>
            <person name="Byrne K.P."/>
            <person name="Wolfe K.H."/>
        </authorList>
    </citation>
    <scope>NUCLEOTIDE SEQUENCE [LARGE SCALE GENOMIC DNA]</scope>
    <source>
        <strain evidence="4">ATCC 76901 / BCRC 22586 / CBS 4309 / NBRC 1992 / NRRL Y-12630</strain>
    </source>
</reference>
<evidence type="ECO:0000313" key="4">
    <source>
        <dbReference type="Proteomes" id="UP000001640"/>
    </source>
</evidence>
<dbReference type="AlphaFoldDB" id="G0VEJ2"/>
<keyword evidence="4" id="KW-1185">Reference proteome</keyword>
<sequence length="719" mass="79994">MEDDENPSGHLFSIDEKYKMGLQTHRERQISHNCSDSLVFTHSTVCITEQAMLSANLRENNSHIHGNNATVGQNTNTEVDPALREQSLGLNFDLGSDASITNLTNNLTSSSKNQMQRPNGLLASPLHNAAAAATEAATGTTATNNCNGEVPSTNAITKQILNMLQTDPTSSAKGSSIEPVITSANMASSLLMNPAHDRSHTNLPELDTTSAVPGAAPHSVVTSTGTSSRETKTPLTSEDQLRLFQRMEEMSTRMIKMEENFTKLMKQMEGNSQLMENFMNQNTDQKSFVIDLLNSITNVSATYLQKIKVRSESNSAQSTGTNPLLFNDTPLNHNVSNTNIMNGGTNLRKDDYSFVLNPNGIKRRKRNVVMPSTSTSANPNLNLNVPITDTPMNNVEPNINHLIHSMSESNISNLMQFRKMNPNALKRSNVANNNNNPLTNQMNMPPTSSNNNNNSNNNNAGSGSRPRRNSSHSNGGVDEEGYQEDDDEDEDEGRPKTKIKSTQDDDEEDFTDDEEEDVEDDYDSLDDDEEDEIDEDVMDPTKSGNNKKKSNKKKRKRIDSKLQNNRLVPILSASKDLNSINTGNGVGNNSVNGESKANAMVNRGDVEMNDSTRPDLNYTLIKAPSSVRTIWVEYLYGVNGNPSIRFLEEKYGNKWRLMRNKKTFSRRKRLYKFILNGIEKGKTADEMIDILEERRVYRDEKGVLKKRTIGWLQQSLTGI</sequence>
<dbReference type="InParanoid" id="G0VEJ2"/>
<proteinExistence type="predicted"/>
<feature type="compositionally biased region" description="Acidic residues" evidence="1">
    <location>
        <begin position="477"/>
        <end position="492"/>
    </location>
</feature>
<dbReference type="HOGENOM" id="CLU_023418_0_0_1"/>
<dbReference type="STRING" id="1064592.G0VEJ2"/>
<dbReference type="FunCoup" id="G0VEJ2">
    <property type="interactions" value="318"/>
</dbReference>
<dbReference type="InterPro" id="IPR052146">
    <property type="entry name" value="HOT1"/>
</dbReference>
<feature type="region of interest" description="Disordered" evidence="1">
    <location>
        <begin position="426"/>
        <end position="565"/>
    </location>
</feature>
<reference key="2">
    <citation type="submission" date="2011-08" db="EMBL/GenBank/DDBJ databases">
        <title>Genome sequence of Naumovozyma castellii.</title>
        <authorList>
            <person name="Gordon J.L."/>
            <person name="Armisen D."/>
            <person name="Proux-Wera E."/>
            <person name="OhEigeartaigh S.S."/>
            <person name="Byrne K.P."/>
            <person name="Wolfe K.H."/>
        </authorList>
    </citation>
    <scope>NUCLEOTIDE SEQUENCE</scope>
    <source>
        <strain>Type strain:CBS 4309</strain>
    </source>
</reference>
<feature type="compositionally biased region" description="Polar residues" evidence="1">
    <location>
        <begin position="220"/>
        <end position="238"/>
    </location>
</feature>
<feature type="compositionally biased region" description="Low complexity" evidence="1">
    <location>
        <begin position="429"/>
        <end position="464"/>
    </location>
</feature>
<feature type="compositionally biased region" description="Basic residues" evidence="1">
    <location>
        <begin position="545"/>
        <end position="558"/>
    </location>
</feature>
<gene>
    <name evidence="3" type="primary">NCAS0D04020</name>
    <name evidence="3" type="ordered locus">NCAS_0D04020</name>
</gene>
<dbReference type="RefSeq" id="XP_003676344.1">
    <property type="nucleotide sequence ID" value="XM_003676296.1"/>
</dbReference>
<dbReference type="GO" id="GO:0000978">
    <property type="term" value="F:RNA polymerase II cis-regulatory region sequence-specific DNA binding"/>
    <property type="evidence" value="ECO:0007669"/>
    <property type="project" value="TreeGrafter"/>
</dbReference>
<dbReference type="InterPro" id="IPR022210">
    <property type="entry name" value="TF_GCR1-like"/>
</dbReference>